<dbReference type="PANTHER" id="PTHR34471:SF1">
    <property type="entry name" value="ARGININE REPRESSOR"/>
    <property type="match status" value="1"/>
</dbReference>
<dbReference type="SUPFAM" id="SSF46785">
    <property type="entry name" value="Winged helix' DNA-binding domain"/>
    <property type="match status" value="1"/>
</dbReference>
<protein>
    <submittedName>
        <fullName evidence="9">Unannotated protein</fullName>
    </submittedName>
</protein>
<dbReference type="InterPro" id="IPR036251">
    <property type="entry name" value="Arg_repress_C_sf"/>
</dbReference>
<keyword evidence="4" id="KW-0805">Transcription regulation</keyword>
<proteinExistence type="inferred from homology"/>
<dbReference type="HAMAP" id="MF_00173">
    <property type="entry name" value="Arg_repressor"/>
    <property type="match status" value="1"/>
</dbReference>
<comment type="similarity">
    <text evidence="2">Belongs to the ArgR family.</text>
</comment>
<dbReference type="InterPro" id="IPR001669">
    <property type="entry name" value="Arg_repress"/>
</dbReference>
<dbReference type="InterPro" id="IPR036390">
    <property type="entry name" value="WH_DNA-bd_sf"/>
</dbReference>
<dbReference type="InterPro" id="IPR020899">
    <property type="entry name" value="Arg_repress_C"/>
</dbReference>
<dbReference type="NCBIfam" id="TIGR01529">
    <property type="entry name" value="argR_whole"/>
    <property type="match status" value="1"/>
</dbReference>
<gene>
    <name evidence="9" type="ORF">UFOPK2310_01067</name>
</gene>
<dbReference type="GO" id="GO:0051259">
    <property type="term" value="P:protein complex oligomerization"/>
    <property type="evidence" value="ECO:0007669"/>
    <property type="project" value="InterPro"/>
</dbReference>
<comment type="subcellular location">
    <subcellularLocation>
        <location evidence="1">Cytoplasm</location>
    </subcellularLocation>
</comment>
<dbReference type="GO" id="GO:0003700">
    <property type="term" value="F:DNA-binding transcription factor activity"/>
    <property type="evidence" value="ECO:0007669"/>
    <property type="project" value="InterPro"/>
</dbReference>
<sequence length="187" mass="19398">MKIVKSPQTIPQTIPQTMPARRARIGAILTAKQVASQHELGELLLAEGISVTQTTLSRDLEAIGAVKQNDASGKVRYVTNVAGVEIGSNPDSVGKIVAEVLIGAESALNIAVLHTPPGAAHYLAGTLDRSGASDIVGTVAGDDTVLVVMRTTEAALELCARLLRLAERSGTALPTSAEGGARKRRTS</sequence>
<keyword evidence="6" id="KW-0804">Transcription</keyword>
<dbReference type="InterPro" id="IPR020900">
    <property type="entry name" value="Arg_repress_DNA-bd"/>
</dbReference>
<reference evidence="9" key="1">
    <citation type="submission" date="2020-05" db="EMBL/GenBank/DDBJ databases">
        <authorList>
            <person name="Chiriac C."/>
            <person name="Salcher M."/>
            <person name="Ghai R."/>
            <person name="Kavagutti S V."/>
        </authorList>
    </citation>
    <scope>NUCLEOTIDE SEQUENCE</scope>
</reference>
<feature type="domain" description="Arginine repressor C-terminal" evidence="8">
    <location>
        <begin position="98"/>
        <end position="162"/>
    </location>
</feature>
<dbReference type="GO" id="GO:0005737">
    <property type="term" value="C:cytoplasm"/>
    <property type="evidence" value="ECO:0007669"/>
    <property type="project" value="UniProtKB-SubCell"/>
</dbReference>
<keyword evidence="3" id="KW-0963">Cytoplasm</keyword>
<dbReference type="Gene3D" id="1.10.10.10">
    <property type="entry name" value="Winged helix-like DNA-binding domain superfamily/Winged helix DNA-binding domain"/>
    <property type="match status" value="1"/>
</dbReference>
<evidence type="ECO:0000256" key="1">
    <source>
        <dbReference type="ARBA" id="ARBA00004496"/>
    </source>
</evidence>
<evidence type="ECO:0000259" key="8">
    <source>
        <dbReference type="Pfam" id="PF02863"/>
    </source>
</evidence>
<name>A0A6J6N119_9ZZZZ</name>
<evidence type="ECO:0000256" key="2">
    <source>
        <dbReference type="ARBA" id="ARBA00008316"/>
    </source>
</evidence>
<evidence type="ECO:0000256" key="5">
    <source>
        <dbReference type="ARBA" id="ARBA00023125"/>
    </source>
</evidence>
<dbReference type="PRINTS" id="PR01467">
    <property type="entry name" value="ARGREPRESSOR"/>
</dbReference>
<evidence type="ECO:0000259" key="7">
    <source>
        <dbReference type="Pfam" id="PF01316"/>
    </source>
</evidence>
<evidence type="ECO:0000256" key="3">
    <source>
        <dbReference type="ARBA" id="ARBA00022490"/>
    </source>
</evidence>
<dbReference type="InterPro" id="IPR036388">
    <property type="entry name" value="WH-like_DNA-bd_sf"/>
</dbReference>
<evidence type="ECO:0000256" key="4">
    <source>
        <dbReference type="ARBA" id="ARBA00023015"/>
    </source>
</evidence>
<keyword evidence="5" id="KW-0238">DNA-binding</keyword>
<dbReference type="GO" id="GO:0003677">
    <property type="term" value="F:DNA binding"/>
    <property type="evidence" value="ECO:0007669"/>
    <property type="project" value="UniProtKB-KW"/>
</dbReference>
<dbReference type="Pfam" id="PF01316">
    <property type="entry name" value="Arg_repressor"/>
    <property type="match status" value="1"/>
</dbReference>
<dbReference type="PANTHER" id="PTHR34471">
    <property type="entry name" value="ARGININE REPRESSOR"/>
    <property type="match status" value="1"/>
</dbReference>
<dbReference type="Gene3D" id="3.30.1360.40">
    <property type="match status" value="1"/>
</dbReference>
<organism evidence="9">
    <name type="scientific">freshwater metagenome</name>
    <dbReference type="NCBI Taxonomy" id="449393"/>
    <lineage>
        <taxon>unclassified sequences</taxon>
        <taxon>metagenomes</taxon>
        <taxon>ecological metagenomes</taxon>
    </lineage>
</organism>
<evidence type="ECO:0000313" key="9">
    <source>
        <dbReference type="EMBL" id="CAB4678545.1"/>
    </source>
</evidence>
<dbReference type="AlphaFoldDB" id="A0A6J6N119"/>
<dbReference type="SUPFAM" id="SSF55252">
    <property type="entry name" value="C-terminal domain of arginine repressor"/>
    <property type="match status" value="1"/>
</dbReference>
<feature type="domain" description="Arginine repressor DNA-binding" evidence="7">
    <location>
        <begin position="20"/>
        <end position="78"/>
    </location>
</feature>
<dbReference type="EMBL" id="CAEZWW010000133">
    <property type="protein sequence ID" value="CAB4678545.1"/>
    <property type="molecule type" value="Genomic_DNA"/>
</dbReference>
<dbReference type="GO" id="GO:0034618">
    <property type="term" value="F:arginine binding"/>
    <property type="evidence" value="ECO:0007669"/>
    <property type="project" value="InterPro"/>
</dbReference>
<evidence type="ECO:0000256" key="6">
    <source>
        <dbReference type="ARBA" id="ARBA00023163"/>
    </source>
</evidence>
<dbReference type="GO" id="GO:0006525">
    <property type="term" value="P:arginine metabolic process"/>
    <property type="evidence" value="ECO:0007669"/>
    <property type="project" value="InterPro"/>
</dbReference>
<accession>A0A6J6N119</accession>
<dbReference type="Pfam" id="PF02863">
    <property type="entry name" value="Arg_repressor_C"/>
    <property type="match status" value="1"/>
</dbReference>